<proteinExistence type="predicted"/>
<dbReference type="Gramene" id="KXG30428">
    <property type="protein sequence ID" value="KXG30428"/>
    <property type="gene ID" value="SORBI_3004G172350"/>
</dbReference>
<gene>
    <name evidence="2" type="ORF">SORBI_3004G172350</name>
</gene>
<evidence type="ECO:0000256" key="1">
    <source>
        <dbReference type="SAM" id="MobiDB-lite"/>
    </source>
</evidence>
<evidence type="ECO:0000313" key="2">
    <source>
        <dbReference type="EMBL" id="KXG30428.2"/>
    </source>
</evidence>
<reference evidence="2 3" key="1">
    <citation type="journal article" date="2009" name="Nature">
        <title>The Sorghum bicolor genome and the diversification of grasses.</title>
        <authorList>
            <person name="Paterson A.H."/>
            <person name="Bowers J.E."/>
            <person name="Bruggmann R."/>
            <person name="Dubchak I."/>
            <person name="Grimwood J."/>
            <person name="Gundlach H."/>
            <person name="Haberer G."/>
            <person name="Hellsten U."/>
            <person name="Mitros T."/>
            <person name="Poliakov A."/>
            <person name="Schmutz J."/>
            <person name="Spannagl M."/>
            <person name="Tang H."/>
            <person name="Wang X."/>
            <person name="Wicker T."/>
            <person name="Bharti A.K."/>
            <person name="Chapman J."/>
            <person name="Feltus F.A."/>
            <person name="Gowik U."/>
            <person name="Grigoriev I.V."/>
            <person name="Lyons E."/>
            <person name="Maher C.A."/>
            <person name="Martis M."/>
            <person name="Narechania A."/>
            <person name="Otillar R.P."/>
            <person name="Penning B.W."/>
            <person name="Salamov A.A."/>
            <person name="Wang Y."/>
            <person name="Zhang L."/>
            <person name="Carpita N.C."/>
            <person name="Freeling M."/>
            <person name="Gingle A.R."/>
            <person name="Hash C.T."/>
            <person name="Keller B."/>
            <person name="Klein P."/>
            <person name="Kresovich S."/>
            <person name="McCann M.C."/>
            <person name="Ming R."/>
            <person name="Peterson D.G."/>
            <person name="Mehboob-ur-Rahman"/>
            <person name="Ware D."/>
            <person name="Westhoff P."/>
            <person name="Mayer K.F."/>
            <person name="Messing J."/>
            <person name="Rokhsar D.S."/>
        </authorList>
    </citation>
    <scope>NUCLEOTIDE SEQUENCE [LARGE SCALE GENOMIC DNA]</scope>
    <source>
        <strain evidence="3">cv. BTx623</strain>
    </source>
</reference>
<name>A0A194YQC1_SORBI</name>
<feature type="region of interest" description="Disordered" evidence="1">
    <location>
        <begin position="1"/>
        <end position="31"/>
    </location>
</feature>
<accession>A0A194YQC1</accession>
<keyword evidence="3" id="KW-1185">Reference proteome</keyword>
<dbReference type="Proteomes" id="UP000000768">
    <property type="component" value="Chromosome 4"/>
</dbReference>
<protein>
    <submittedName>
        <fullName evidence="2">Uncharacterized protein</fullName>
    </submittedName>
</protein>
<reference evidence="3" key="2">
    <citation type="journal article" date="2018" name="Plant J.">
        <title>The Sorghum bicolor reference genome: improved assembly, gene annotations, a transcriptome atlas, and signatures of genome organization.</title>
        <authorList>
            <person name="McCormick R.F."/>
            <person name="Truong S.K."/>
            <person name="Sreedasyam A."/>
            <person name="Jenkins J."/>
            <person name="Shu S."/>
            <person name="Sims D."/>
            <person name="Kennedy M."/>
            <person name="Amirebrahimi M."/>
            <person name="Weers B.D."/>
            <person name="McKinley B."/>
            <person name="Mattison A."/>
            <person name="Morishige D.T."/>
            <person name="Grimwood J."/>
            <person name="Schmutz J."/>
            <person name="Mullet J.E."/>
        </authorList>
    </citation>
    <scope>NUCLEOTIDE SEQUENCE [LARGE SCALE GENOMIC DNA]</scope>
    <source>
        <strain evidence="3">cv. BTx623</strain>
    </source>
</reference>
<sequence>MTEEEREESKRKQREYQRDHRARQKAASQNNCTSTVLTQTLSRMGNNCSNLEPSTQIILGKENIPRNMDQSTPIILYPWDHLHECIGSSTTPLSAQLGNVRTTMTTQQRKRTAEMYNEQKEWNRRQRGYQRDYRARKKAASQISGGSTSVSTRIVQSSSLAGVNLGTGLSRIVENEESLVMCNKGYIKP</sequence>
<feature type="compositionally biased region" description="Basic and acidic residues" evidence="1">
    <location>
        <begin position="7"/>
        <end position="19"/>
    </location>
</feature>
<evidence type="ECO:0000313" key="3">
    <source>
        <dbReference type="Proteomes" id="UP000000768"/>
    </source>
</evidence>
<dbReference type="EMBL" id="CM000763">
    <property type="protein sequence ID" value="KXG30428.2"/>
    <property type="molecule type" value="Genomic_DNA"/>
</dbReference>
<dbReference type="InParanoid" id="A0A194YQC1"/>
<organism evidence="2 3">
    <name type="scientific">Sorghum bicolor</name>
    <name type="common">Sorghum</name>
    <name type="synonym">Sorghum vulgare</name>
    <dbReference type="NCBI Taxonomy" id="4558"/>
    <lineage>
        <taxon>Eukaryota</taxon>
        <taxon>Viridiplantae</taxon>
        <taxon>Streptophyta</taxon>
        <taxon>Embryophyta</taxon>
        <taxon>Tracheophyta</taxon>
        <taxon>Spermatophyta</taxon>
        <taxon>Magnoliopsida</taxon>
        <taxon>Liliopsida</taxon>
        <taxon>Poales</taxon>
        <taxon>Poaceae</taxon>
        <taxon>PACMAD clade</taxon>
        <taxon>Panicoideae</taxon>
        <taxon>Andropogonodae</taxon>
        <taxon>Andropogoneae</taxon>
        <taxon>Sorghinae</taxon>
        <taxon>Sorghum</taxon>
    </lineage>
</organism>
<dbReference type="AlphaFoldDB" id="A0A194YQC1"/>